<feature type="compositionally biased region" description="Polar residues" evidence="1">
    <location>
        <begin position="131"/>
        <end position="141"/>
    </location>
</feature>
<evidence type="ECO:0000256" key="1">
    <source>
        <dbReference type="SAM" id="MobiDB-lite"/>
    </source>
</evidence>
<organism evidence="2 3">
    <name type="scientific">Meloidogyne javanica</name>
    <name type="common">Root-knot nematode worm</name>
    <dbReference type="NCBI Taxonomy" id="6303"/>
    <lineage>
        <taxon>Eukaryota</taxon>
        <taxon>Metazoa</taxon>
        <taxon>Ecdysozoa</taxon>
        <taxon>Nematoda</taxon>
        <taxon>Chromadorea</taxon>
        <taxon>Rhabditida</taxon>
        <taxon>Tylenchina</taxon>
        <taxon>Tylenchomorpha</taxon>
        <taxon>Tylenchoidea</taxon>
        <taxon>Meloidogynidae</taxon>
        <taxon>Meloidogyninae</taxon>
        <taxon>Meloidogyne</taxon>
        <taxon>Meloidogyne incognita group</taxon>
    </lineage>
</organism>
<keyword evidence="2" id="KW-1185">Reference proteome</keyword>
<evidence type="ECO:0000313" key="2">
    <source>
        <dbReference type="Proteomes" id="UP000887561"/>
    </source>
</evidence>
<name>A0A915LI21_MELJA</name>
<feature type="region of interest" description="Disordered" evidence="1">
    <location>
        <begin position="1"/>
        <end position="30"/>
    </location>
</feature>
<dbReference type="Proteomes" id="UP000887561">
    <property type="component" value="Unplaced"/>
</dbReference>
<protein>
    <submittedName>
        <fullName evidence="3">Uncharacterized protein</fullName>
    </submittedName>
</protein>
<feature type="region of interest" description="Disordered" evidence="1">
    <location>
        <begin position="115"/>
        <end position="149"/>
    </location>
</feature>
<feature type="compositionally biased region" description="Low complexity" evidence="1">
    <location>
        <begin position="115"/>
        <end position="126"/>
    </location>
</feature>
<dbReference type="WBParaSite" id="scaffold12138_cov257.g16103">
    <property type="protein sequence ID" value="scaffold12138_cov257.g16103"/>
    <property type="gene ID" value="scaffold12138_cov257.g16103"/>
</dbReference>
<evidence type="ECO:0000313" key="3">
    <source>
        <dbReference type="WBParaSite" id="scaffold12138_cov257.g16103"/>
    </source>
</evidence>
<sequence length="149" mass="15158">EPLLSTTTSTCTKGGGVSSSNPSMCIPQQQHHQPSGLIHLGPGISPTCPRHGRAAQMLLSAAAANRSGGIGVDGGISGGNIPSTTITTPPALQMNLNNNNSIISTTTQKIQANINNNNGSSSLNGGAFDGNESNGNGQQKQRTIEEVQV</sequence>
<reference evidence="3" key="1">
    <citation type="submission" date="2022-11" db="UniProtKB">
        <authorList>
            <consortium name="WormBaseParasite"/>
        </authorList>
    </citation>
    <scope>IDENTIFICATION</scope>
</reference>
<dbReference type="AlphaFoldDB" id="A0A915LI21"/>
<proteinExistence type="predicted"/>
<feature type="compositionally biased region" description="Polar residues" evidence="1">
    <location>
        <begin position="21"/>
        <end position="30"/>
    </location>
</feature>
<accession>A0A915LI21</accession>
<feature type="compositionally biased region" description="Low complexity" evidence="1">
    <location>
        <begin position="1"/>
        <end position="12"/>
    </location>
</feature>